<evidence type="ECO:0000256" key="8">
    <source>
        <dbReference type="ARBA" id="ARBA00022989"/>
    </source>
</evidence>
<dbReference type="InterPro" id="IPR027359">
    <property type="entry name" value="Volt_channel_dom_sf"/>
</dbReference>
<protein>
    <recommendedName>
        <fullName evidence="13">BTB domain-containing protein</fullName>
    </recommendedName>
</protein>
<dbReference type="InterPro" id="IPR028325">
    <property type="entry name" value="VG_K_chnl"/>
</dbReference>
<keyword evidence="11" id="KW-0407">Ion channel</keyword>
<evidence type="ECO:0000256" key="11">
    <source>
        <dbReference type="ARBA" id="ARBA00023303"/>
    </source>
</evidence>
<evidence type="ECO:0000256" key="6">
    <source>
        <dbReference type="ARBA" id="ARBA00022882"/>
    </source>
</evidence>
<keyword evidence="10 12" id="KW-0472">Membrane</keyword>
<evidence type="ECO:0000256" key="12">
    <source>
        <dbReference type="SAM" id="Phobius"/>
    </source>
</evidence>
<evidence type="ECO:0000256" key="3">
    <source>
        <dbReference type="ARBA" id="ARBA00022538"/>
    </source>
</evidence>
<evidence type="ECO:0000256" key="7">
    <source>
        <dbReference type="ARBA" id="ARBA00022958"/>
    </source>
</evidence>
<evidence type="ECO:0000256" key="4">
    <source>
        <dbReference type="ARBA" id="ARBA00022692"/>
    </source>
</evidence>
<keyword evidence="3" id="KW-0633">Potassium transport</keyword>
<accession>A0ABQ9F535</accession>
<keyword evidence="2" id="KW-0813">Transport</keyword>
<dbReference type="Pfam" id="PF00520">
    <property type="entry name" value="Ion_trans"/>
    <property type="match status" value="1"/>
</dbReference>
<evidence type="ECO:0000259" key="13">
    <source>
        <dbReference type="SMART" id="SM00225"/>
    </source>
</evidence>
<evidence type="ECO:0000256" key="9">
    <source>
        <dbReference type="ARBA" id="ARBA00023065"/>
    </source>
</evidence>
<proteinExistence type="predicted"/>
<keyword evidence="9" id="KW-0406">Ion transport</keyword>
<dbReference type="PANTHER" id="PTHR11537:SF254">
    <property type="entry name" value="POTASSIUM VOLTAGE-GATED CHANNEL PROTEIN SHAB"/>
    <property type="match status" value="1"/>
</dbReference>
<dbReference type="Gene3D" id="3.30.710.10">
    <property type="entry name" value="Potassium Channel Kv1.1, Chain A"/>
    <property type="match status" value="1"/>
</dbReference>
<feature type="transmembrane region" description="Helical" evidence="12">
    <location>
        <begin position="229"/>
        <end position="248"/>
    </location>
</feature>
<comment type="subcellular location">
    <subcellularLocation>
        <location evidence="1">Membrane</location>
        <topology evidence="1">Multi-pass membrane protein</topology>
    </subcellularLocation>
</comment>
<dbReference type="InterPro" id="IPR005821">
    <property type="entry name" value="Ion_trans_dom"/>
</dbReference>
<feature type="domain" description="BTB" evidence="13">
    <location>
        <begin position="7"/>
        <end position="107"/>
    </location>
</feature>
<keyword evidence="7" id="KW-0630">Potassium</keyword>
<evidence type="ECO:0000256" key="10">
    <source>
        <dbReference type="ARBA" id="ARBA00023136"/>
    </source>
</evidence>
<dbReference type="SMART" id="SM00225">
    <property type="entry name" value="BTB"/>
    <property type="match status" value="1"/>
</dbReference>
<reference evidence="14 15" key="1">
    <citation type="submission" date="2022-12" db="EMBL/GenBank/DDBJ databases">
        <title>Chromosome-level genome of Tegillarca granosa.</title>
        <authorList>
            <person name="Kim J."/>
        </authorList>
    </citation>
    <scope>NUCLEOTIDE SEQUENCE [LARGE SCALE GENOMIC DNA]</scope>
    <source>
        <strain evidence="14">Teg-2019</strain>
        <tissue evidence="14">Adductor muscle</tissue>
    </source>
</reference>
<evidence type="ECO:0000313" key="15">
    <source>
        <dbReference type="Proteomes" id="UP001217089"/>
    </source>
</evidence>
<keyword evidence="5" id="KW-0631">Potassium channel</keyword>
<feature type="transmembrane region" description="Helical" evidence="12">
    <location>
        <begin position="311"/>
        <end position="330"/>
    </location>
</feature>
<feature type="transmembrane region" description="Helical" evidence="12">
    <location>
        <begin position="199"/>
        <end position="217"/>
    </location>
</feature>
<feature type="transmembrane region" description="Helical" evidence="12">
    <location>
        <begin position="342"/>
        <end position="359"/>
    </location>
</feature>
<evidence type="ECO:0000256" key="5">
    <source>
        <dbReference type="ARBA" id="ARBA00022826"/>
    </source>
</evidence>
<comment type="caution">
    <text evidence="14">The sequence shown here is derived from an EMBL/GenBank/DDBJ whole genome shotgun (WGS) entry which is preliminary data.</text>
</comment>
<evidence type="ECO:0000256" key="2">
    <source>
        <dbReference type="ARBA" id="ARBA00022448"/>
    </source>
</evidence>
<dbReference type="PANTHER" id="PTHR11537">
    <property type="entry name" value="VOLTAGE-GATED POTASSIUM CHANNEL"/>
    <property type="match status" value="1"/>
</dbReference>
<feature type="transmembrane region" description="Helical" evidence="12">
    <location>
        <begin position="268"/>
        <end position="290"/>
    </location>
</feature>
<evidence type="ECO:0000313" key="14">
    <source>
        <dbReference type="EMBL" id="KAJ8312449.1"/>
    </source>
</evidence>
<dbReference type="PRINTS" id="PR00169">
    <property type="entry name" value="KCHANNEL"/>
</dbReference>
<keyword evidence="8 12" id="KW-1133">Transmembrane helix</keyword>
<gene>
    <name evidence="14" type="ORF">KUTeg_009822</name>
</gene>
<keyword evidence="6" id="KW-0851">Voltage-gated channel</keyword>
<keyword evidence="15" id="KW-1185">Reference proteome</keyword>
<dbReference type="EMBL" id="JARBDR010000440">
    <property type="protein sequence ID" value="KAJ8312449.1"/>
    <property type="molecule type" value="Genomic_DNA"/>
</dbReference>
<dbReference type="SUPFAM" id="SSF54695">
    <property type="entry name" value="POZ domain"/>
    <property type="match status" value="1"/>
</dbReference>
<organism evidence="14 15">
    <name type="scientific">Tegillarca granosa</name>
    <name type="common">Malaysian cockle</name>
    <name type="synonym">Anadara granosa</name>
    <dbReference type="NCBI Taxonomy" id="220873"/>
    <lineage>
        <taxon>Eukaryota</taxon>
        <taxon>Metazoa</taxon>
        <taxon>Spiralia</taxon>
        <taxon>Lophotrochozoa</taxon>
        <taxon>Mollusca</taxon>
        <taxon>Bivalvia</taxon>
        <taxon>Autobranchia</taxon>
        <taxon>Pteriomorphia</taxon>
        <taxon>Arcoida</taxon>
        <taxon>Arcoidea</taxon>
        <taxon>Arcidae</taxon>
        <taxon>Tegillarca</taxon>
    </lineage>
</organism>
<dbReference type="Pfam" id="PF02214">
    <property type="entry name" value="BTB_2"/>
    <property type="match status" value="1"/>
</dbReference>
<keyword evidence="4 12" id="KW-0812">Transmembrane</keyword>
<name>A0ABQ9F535_TEGGR</name>
<dbReference type="InterPro" id="IPR003974">
    <property type="entry name" value="K_chnl_volt-dep_Kv3"/>
</dbReference>
<dbReference type="Gene3D" id="1.10.287.70">
    <property type="match status" value="1"/>
</dbReference>
<sequence>MKDFVGKRVAFNVGGVRFETNISTLQSIPNTRLSSVEKLEQFYDADKDEFFFDRNPTIFSSVLDLCRSGHLHLPSNLCGIHARKELEFWGIPLRYLDVCCWKTFYSSNNDLELVAFLDKQFSCIEKEDSSGKIIPRIRRLVWRFFENPHSSRLAMRPIWNLVLDIYDHGFSINHYISFGYVRKLKGSKTQTAFIKTQVTWIWTVDIICNIIFAFDFLMRVGSCPCQSTFWMDILNLADFGSLCGFLLICIMTNLHRITSCVQCYNGRAVMYTLTGAHLMLACRNLRFFRICRVNKSLKILFLSIDRSKKDIALLSLVLIIMSVVFGGLVYYAEIQEEAKFEYFHVCFYWAFTTMIMGGYGDVVPQTDSGNVIAAVCGLIGILALSMLIAVISGNFGELYARYLDREKHAKEKDTIEYNMEL</sequence>
<dbReference type="InterPro" id="IPR000210">
    <property type="entry name" value="BTB/POZ_dom"/>
</dbReference>
<dbReference type="InterPro" id="IPR011333">
    <property type="entry name" value="SKP1/BTB/POZ_sf"/>
</dbReference>
<feature type="transmembrane region" description="Helical" evidence="12">
    <location>
        <begin position="371"/>
        <end position="391"/>
    </location>
</feature>
<evidence type="ECO:0000256" key="1">
    <source>
        <dbReference type="ARBA" id="ARBA00004141"/>
    </source>
</evidence>
<dbReference type="Proteomes" id="UP001217089">
    <property type="component" value="Unassembled WGS sequence"/>
</dbReference>
<dbReference type="PRINTS" id="PR01498">
    <property type="entry name" value="SHAWCHANNEL"/>
</dbReference>
<dbReference type="InterPro" id="IPR003131">
    <property type="entry name" value="T1-type_BTB"/>
</dbReference>
<dbReference type="SUPFAM" id="SSF81324">
    <property type="entry name" value="Voltage-gated potassium channels"/>
    <property type="match status" value="1"/>
</dbReference>
<dbReference type="Gene3D" id="1.20.120.350">
    <property type="entry name" value="Voltage-gated potassium channels. Chain C"/>
    <property type="match status" value="1"/>
</dbReference>